<name>A0A2R7YVY7_9ACTN</name>
<feature type="transmembrane region" description="Helical" evidence="1">
    <location>
        <begin position="7"/>
        <end position="28"/>
    </location>
</feature>
<comment type="caution">
    <text evidence="2">The sequence shown here is derived from an EMBL/GenBank/DDBJ whole genome shotgun (WGS) entry which is preliminary data.</text>
</comment>
<keyword evidence="1" id="KW-1133">Transmembrane helix</keyword>
<evidence type="ECO:0000313" key="2">
    <source>
        <dbReference type="EMBL" id="PUA80570.1"/>
    </source>
</evidence>
<sequence>MPGSIALALRTLLALVVVSGVAVLLTWLQHDEVIRAWAEGNSSAQEILSSGGIAALRDSTIVPKFVPLALVSFIVFVVLVVVLGAFLADGHQWSRLVLTALAGFGVLVASLGLNHGLPLVFVIVSALFLLLCLALVVVLWRRDASAYLRAR</sequence>
<keyword evidence="1" id="KW-0472">Membrane</keyword>
<dbReference type="EMBL" id="PYXZ01000005">
    <property type="protein sequence ID" value="PUA80570.1"/>
    <property type="molecule type" value="Genomic_DNA"/>
</dbReference>
<keyword evidence="1" id="KW-0812">Transmembrane</keyword>
<dbReference type="Proteomes" id="UP000244867">
    <property type="component" value="Unassembled WGS sequence"/>
</dbReference>
<accession>A0A2R7YVY7</accession>
<dbReference type="AlphaFoldDB" id="A0A2R7YVY7"/>
<feature type="transmembrane region" description="Helical" evidence="1">
    <location>
        <begin position="119"/>
        <end position="140"/>
    </location>
</feature>
<feature type="transmembrane region" description="Helical" evidence="1">
    <location>
        <begin position="65"/>
        <end position="88"/>
    </location>
</feature>
<evidence type="ECO:0000313" key="3">
    <source>
        <dbReference type="Proteomes" id="UP000244867"/>
    </source>
</evidence>
<proteinExistence type="predicted"/>
<feature type="transmembrane region" description="Helical" evidence="1">
    <location>
        <begin position="95"/>
        <end position="113"/>
    </location>
</feature>
<reference evidence="2 3" key="1">
    <citation type="submission" date="2018-03" db="EMBL/GenBank/DDBJ databases">
        <authorList>
            <person name="Keele B.F."/>
        </authorList>
    </citation>
    <scope>NUCLEOTIDE SEQUENCE [LARGE SCALE GENOMIC DNA]</scope>
    <source>
        <strain evidence="2 3">IB-3</strain>
    </source>
</reference>
<keyword evidence="3" id="KW-1185">Reference proteome</keyword>
<evidence type="ECO:0000256" key="1">
    <source>
        <dbReference type="SAM" id="Phobius"/>
    </source>
</evidence>
<protein>
    <submittedName>
        <fullName evidence="2">Uncharacterized protein</fullName>
    </submittedName>
</protein>
<organism evidence="2 3">
    <name type="scientific">Nocardioides currus</name>
    <dbReference type="NCBI Taxonomy" id="2133958"/>
    <lineage>
        <taxon>Bacteria</taxon>
        <taxon>Bacillati</taxon>
        <taxon>Actinomycetota</taxon>
        <taxon>Actinomycetes</taxon>
        <taxon>Propionibacteriales</taxon>
        <taxon>Nocardioidaceae</taxon>
        <taxon>Nocardioides</taxon>
    </lineage>
</organism>
<gene>
    <name evidence="2" type="ORF">C7S10_12465</name>
</gene>